<keyword evidence="2" id="KW-1185">Reference proteome</keyword>
<dbReference type="Gene3D" id="3.30.70.100">
    <property type="match status" value="1"/>
</dbReference>
<gene>
    <name evidence="1" type="ORF">GCM10010191_19320</name>
</gene>
<dbReference type="Proteomes" id="UP001501231">
    <property type="component" value="Unassembled WGS sequence"/>
</dbReference>
<dbReference type="RefSeq" id="WP_344588323.1">
    <property type="nucleotide sequence ID" value="NZ_BAAARW010000006.1"/>
</dbReference>
<dbReference type="EMBL" id="BAAARW010000006">
    <property type="protein sequence ID" value="GAA2410544.1"/>
    <property type="molecule type" value="Genomic_DNA"/>
</dbReference>
<proteinExistence type="predicted"/>
<sequence>MTHDAAGGRTLVVNMFRMRPGVSPDRFAEFSATVDQPLCLAHTDVVKRFEAFVVGGATAEALDADIVEVMEVTDWDAWVRVRDGDPSLRPVMAGFDELVELGSVRSSFVTPIPKGR</sequence>
<organism evidence="1 2">
    <name type="scientific">Actinomadura vinacea</name>
    <dbReference type="NCBI Taxonomy" id="115336"/>
    <lineage>
        <taxon>Bacteria</taxon>
        <taxon>Bacillati</taxon>
        <taxon>Actinomycetota</taxon>
        <taxon>Actinomycetes</taxon>
        <taxon>Streptosporangiales</taxon>
        <taxon>Thermomonosporaceae</taxon>
        <taxon>Actinomadura</taxon>
    </lineage>
</organism>
<protein>
    <recommendedName>
        <fullName evidence="3">EthD domain-containing protein</fullName>
    </recommendedName>
</protein>
<evidence type="ECO:0000313" key="2">
    <source>
        <dbReference type="Proteomes" id="UP001501231"/>
    </source>
</evidence>
<evidence type="ECO:0008006" key="3">
    <source>
        <dbReference type="Google" id="ProtNLM"/>
    </source>
</evidence>
<reference evidence="1 2" key="1">
    <citation type="journal article" date="2019" name="Int. J. Syst. Evol. Microbiol.">
        <title>The Global Catalogue of Microorganisms (GCM) 10K type strain sequencing project: providing services to taxonomists for standard genome sequencing and annotation.</title>
        <authorList>
            <consortium name="The Broad Institute Genomics Platform"/>
            <consortium name="The Broad Institute Genome Sequencing Center for Infectious Disease"/>
            <person name="Wu L."/>
            <person name="Ma J."/>
        </authorList>
    </citation>
    <scope>NUCLEOTIDE SEQUENCE [LARGE SCALE GENOMIC DNA]</scope>
    <source>
        <strain evidence="1 2">JCM 3325</strain>
    </source>
</reference>
<name>A0ABN3IPD2_9ACTN</name>
<evidence type="ECO:0000313" key="1">
    <source>
        <dbReference type="EMBL" id="GAA2410544.1"/>
    </source>
</evidence>
<accession>A0ABN3IPD2</accession>
<comment type="caution">
    <text evidence="1">The sequence shown here is derived from an EMBL/GenBank/DDBJ whole genome shotgun (WGS) entry which is preliminary data.</text>
</comment>